<dbReference type="EMBL" id="FAOZ01000005">
    <property type="protein sequence ID" value="CUU55355.1"/>
    <property type="molecule type" value="Genomic_DNA"/>
</dbReference>
<dbReference type="Pfam" id="PF13469">
    <property type="entry name" value="Sulfotransfer_3"/>
    <property type="match status" value="1"/>
</dbReference>
<evidence type="ECO:0000313" key="1">
    <source>
        <dbReference type="EMBL" id="CUU55355.1"/>
    </source>
</evidence>
<keyword evidence="2" id="KW-1185">Reference proteome</keyword>
<keyword evidence="1" id="KW-0808">Transferase</keyword>
<dbReference type="Proteomes" id="UP000198802">
    <property type="component" value="Unassembled WGS sequence"/>
</dbReference>
<dbReference type="InterPro" id="IPR027417">
    <property type="entry name" value="P-loop_NTPase"/>
</dbReference>
<dbReference type="GO" id="GO:0016740">
    <property type="term" value="F:transferase activity"/>
    <property type="evidence" value="ECO:0007669"/>
    <property type="project" value="UniProtKB-KW"/>
</dbReference>
<sequence length="375" mass="41503">MDKVGTVDDIHAAATALTGLTDFGPPDYHEGLEIILAAYQDEADLTPLGVAMARDELRDILVARLFSEAGWRRYPEYAEVPIERPLFIIGMPRTGTTTLHRLLTADPAHQGLELWLGAAPRPRPPRPSWADDPIFQLVQGAIQAFLDRNPGYLGIHNRDAAKVEECWLLTRQSMMSAFFEFTGHVPTYSSWLAGQDWTAAYERHRRNLQLIGLPTPGRTWVLKYSGHMLCLDALLATYPDALIVHTHRRPASTVLGSACSMVSRLSAGKSTSFHGDAIGPALLELADRALTRFAADRARQDQAHFHDVEFDEFTADPHGVVAGIYERLGRPVPEHARAAMAEVLAEDDRLRSHRYDLAEFGVTAEQADARLAGVV</sequence>
<dbReference type="RefSeq" id="WP_091273809.1">
    <property type="nucleotide sequence ID" value="NZ_FAOZ01000005.1"/>
</dbReference>
<name>A0A0S4QIA9_9ACTN</name>
<proteinExistence type="predicted"/>
<gene>
    <name evidence="1" type="ORF">Ga0074812_1053</name>
</gene>
<dbReference type="Gene3D" id="3.40.50.300">
    <property type="entry name" value="P-loop containing nucleotide triphosphate hydrolases"/>
    <property type="match status" value="1"/>
</dbReference>
<dbReference type="InterPro" id="IPR052736">
    <property type="entry name" value="Stf3_sulfotransferase"/>
</dbReference>
<dbReference type="AlphaFoldDB" id="A0A0S4QIA9"/>
<dbReference type="SUPFAM" id="SSF52540">
    <property type="entry name" value="P-loop containing nucleoside triphosphate hydrolases"/>
    <property type="match status" value="1"/>
</dbReference>
<dbReference type="PANTHER" id="PTHR36451:SF1">
    <property type="entry name" value="OMEGA-HYDROXY-BETA-DIHYDROMENAQUINONE-9 SULFOTRANSFERASE STF3"/>
    <property type="match status" value="1"/>
</dbReference>
<reference evidence="2" key="1">
    <citation type="submission" date="2015-11" db="EMBL/GenBank/DDBJ databases">
        <authorList>
            <person name="Varghese N."/>
        </authorList>
    </citation>
    <scope>NUCLEOTIDE SEQUENCE [LARGE SCALE GENOMIC DNA]</scope>
    <source>
        <strain evidence="2">DSM 45899</strain>
    </source>
</reference>
<evidence type="ECO:0000313" key="2">
    <source>
        <dbReference type="Proteomes" id="UP000198802"/>
    </source>
</evidence>
<protein>
    <submittedName>
        <fullName evidence="1">Sulfotransferase family protein</fullName>
    </submittedName>
</protein>
<dbReference type="PANTHER" id="PTHR36451">
    <property type="entry name" value="PAPS-DEPENDENT SULFOTRANSFERASE STF3"/>
    <property type="match status" value="1"/>
</dbReference>
<accession>A0A0S4QIA9</accession>
<organism evidence="1 2">
    <name type="scientific">Parafrankia irregularis</name>
    <dbReference type="NCBI Taxonomy" id="795642"/>
    <lineage>
        <taxon>Bacteria</taxon>
        <taxon>Bacillati</taxon>
        <taxon>Actinomycetota</taxon>
        <taxon>Actinomycetes</taxon>
        <taxon>Frankiales</taxon>
        <taxon>Frankiaceae</taxon>
        <taxon>Parafrankia</taxon>
    </lineage>
</organism>